<dbReference type="InterPro" id="IPR008250">
    <property type="entry name" value="ATPase_P-typ_transduc_dom_A_sf"/>
</dbReference>
<keyword evidence="24" id="KW-1185">Reference proteome</keyword>
<keyword evidence="14 21" id="KW-1133">Transmembrane helix</keyword>
<dbReference type="SUPFAM" id="SSF81665">
    <property type="entry name" value="Calcium ATPase, transmembrane domain M"/>
    <property type="match status" value="1"/>
</dbReference>
<keyword evidence="21" id="KW-1003">Cell membrane</keyword>
<evidence type="ECO:0000256" key="18">
    <source>
        <dbReference type="ARBA" id="ARBA00029719"/>
    </source>
</evidence>
<evidence type="ECO:0000256" key="16">
    <source>
        <dbReference type="ARBA" id="ARBA00023065"/>
    </source>
</evidence>
<dbReference type="EC" id="7.2.2.8" evidence="3"/>
<keyword evidence="13" id="KW-1278">Translocase</keyword>
<reference evidence="23 24" key="1">
    <citation type="submission" date="2017-04" db="EMBL/GenBank/DDBJ databases">
        <authorList>
            <person name="Afonso C.L."/>
            <person name="Miller P.J."/>
            <person name="Scott M.A."/>
            <person name="Spackman E."/>
            <person name="Goraichik I."/>
            <person name="Dimitrov K.M."/>
            <person name="Suarez D.L."/>
            <person name="Swayne D.E."/>
        </authorList>
    </citation>
    <scope>NUCLEOTIDE SEQUENCE [LARGE SCALE GENOMIC DNA]</scope>
    <source>
        <strain evidence="23 24">DSM 11270</strain>
    </source>
</reference>
<dbReference type="FunFam" id="3.30.70.100:FF:000005">
    <property type="entry name" value="Copper-exporting P-type ATPase A"/>
    <property type="match status" value="2"/>
</dbReference>
<accession>A0A1W1VEB1</accession>
<keyword evidence="12" id="KW-0460">Magnesium</keyword>
<sequence length="902" mass="98772">MNEKIKVYDMTCGHCVKRVTTILEKLPSIKDVEVTLEDETASFSYDPEQIDLTAIKEAITKAGYPTESKAVESIDEPTNTEKTQIDTKVQPPEIITPSEKENKTVTKQFELTGMTCANCAMAIEKKVKTMDGIKTANVNFASEKLSVEIDTDKVKDEEIINKIKDLGYGVKTKENKTQFKVNGMTCANCALAIEKKLNGTKGVQKTAVNFANETVSVEFDPETINIDTIFAKVRDAGYEPLKNKDDKDDLQIANKERNWLIFSAVLSLPLMPIMWFLPMTPGVIYFMFFIATIVQFTAGLTFYKSAYHALKNGAANMDVLVSLGITAAYGYSVLTTFPDIFFEGPTFFDTSAILITFIRFGKFLEARAKGKATTALKSLLELQADKARIFIDGDEKEVSASSLQIGDIVVVKPGEKVPVDGEIIEGQTSIDESMLTGESIPIEKSVGAEVIGATINKSGSIKVKTTKTGKDTVLSNIIKMVEDAQGVKPPIQRLADKISQYFVPIVVTISVITFLVWYFIVDSDFVFAFTASIAVLVIACPCALGLATPTAIMVGSGIGLNRGILFKSAAVLEEIATLDAIGFDKTGTLTKGTPEVTDIVSFEKYSRDEVLKITAAGEKPSLHPLAQAIVKEAHRENIIIEDVTDYFEESGHGIKCTYNRQTLLIGNIKLMTKYKVNYQNTLDDFNKLASEGKTTMFIALDQKCIGIIALADVLKETTKEAISRLHELGIKTFMITGDNQKVANVVGQEVGIDEIIAEILPEDKINIIKDYQAKKYKVAMVGDGINDAPALAQADIGIAIGSGTDVAKETGDIILVKNNLLDVERAIRLGRKTLTKIKQNLFWALFYNVLGIPIAAGLLFPLTGHLLPPEWAGLAMAFSSVSVVTNSLLLKRYENVLFQLEH</sequence>
<dbReference type="FunFam" id="3.30.70.100:FF:000001">
    <property type="entry name" value="ATPase copper transporting beta"/>
    <property type="match status" value="1"/>
</dbReference>
<dbReference type="STRING" id="656914.SAMN00017405_2221"/>
<evidence type="ECO:0000256" key="2">
    <source>
        <dbReference type="ARBA" id="ARBA00006024"/>
    </source>
</evidence>
<keyword evidence="15" id="KW-0186">Copper</keyword>
<evidence type="ECO:0000259" key="22">
    <source>
        <dbReference type="PROSITE" id="PS50846"/>
    </source>
</evidence>
<dbReference type="GO" id="GO:0005886">
    <property type="term" value="C:plasma membrane"/>
    <property type="evidence" value="ECO:0007669"/>
    <property type="project" value="UniProtKB-SubCell"/>
</dbReference>
<evidence type="ECO:0000313" key="23">
    <source>
        <dbReference type="EMBL" id="SMB91656.1"/>
    </source>
</evidence>
<evidence type="ECO:0000256" key="17">
    <source>
        <dbReference type="ARBA" id="ARBA00023136"/>
    </source>
</evidence>
<dbReference type="Pfam" id="PF00403">
    <property type="entry name" value="HMA"/>
    <property type="match status" value="3"/>
</dbReference>
<comment type="catalytic activity">
    <reaction evidence="20">
        <text>Cu(+)(in) + ATP + H2O = Cu(+)(out) + ADP + phosphate + H(+)</text>
        <dbReference type="Rhea" id="RHEA:25792"/>
        <dbReference type="ChEBI" id="CHEBI:15377"/>
        <dbReference type="ChEBI" id="CHEBI:15378"/>
        <dbReference type="ChEBI" id="CHEBI:30616"/>
        <dbReference type="ChEBI" id="CHEBI:43474"/>
        <dbReference type="ChEBI" id="CHEBI:49552"/>
        <dbReference type="ChEBI" id="CHEBI:456216"/>
        <dbReference type="EC" id="7.2.2.8"/>
    </reaction>
</comment>
<evidence type="ECO:0000256" key="10">
    <source>
        <dbReference type="ARBA" id="ARBA00022796"/>
    </source>
</evidence>
<feature type="transmembrane region" description="Helical" evidence="21">
    <location>
        <begin position="315"/>
        <end position="334"/>
    </location>
</feature>
<keyword evidence="17 21" id="KW-0472">Membrane</keyword>
<dbReference type="PRINTS" id="PR00943">
    <property type="entry name" value="CUATPASE"/>
</dbReference>
<evidence type="ECO:0000256" key="20">
    <source>
        <dbReference type="ARBA" id="ARBA00049289"/>
    </source>
</evidence>
<dbReference type="InterPro" id="IPR018303">
    <property type="entry name" value="ATPase_P-typ_P_site"/>
</dbReference>
<dbReference type="OrthoDB" id="9760364at2"/>
<evidence type="ECO:0000256" key="13">
    <source>
        <dbReference type="ARBA" id="ARBA00022967"/>
    </source>
</evidence>
<keyword evidence="6 21" id="KW-0812">Transmembrane</keyword>
<dbReference type="NCBIfam" id="TIGR01494">
    <property type="entry name" value="ATPase_P-type"/>
    <property type="match status" value="1"/>
</dbReference>
<evidence type="ECO:0000256" key="11">
    <source>
        <dbReference type="ARBA" id="ARBA00022840"/>
    </source>
</evidence>
<feature type="domain" description="HMA" evidence="22">
    <location>
        <begin position="175"/>
        <end position="241"/>
    </location>
</feature>
<dbReference type="GO" id="GO:0005524">
    <property type="term" value="F:ATP binding"/>
    <property type="evidence" value="ECO:0007669"/>
    <property type="project" value="UniProtKB-UniRule"/>
</dbReference>
<dbReference type="Pfam" id="PF00702">
    <property type="entry name" value="Hydrolase"/>
    <property type="match status" value="1"/>
</dbReference>
<feature type="domain" description="HMA" evidence="22">
    <location>
        <begin position="105"/>
        <end position="171"/>
    </location>
</feature>
<feature type="transmembrane region" description="Helical" evidence="21">
    <location>
        <begin position="340"/>
        <end position="361"/>
    </location>
</feature>
<dbReference type="PROSITE" id="PS01047">
    <property type="entry name" value="HMA_1"/>
    <property type="match status" value="3"/>
</dbReference>
<dbReference type="GO" id="GO:0005507">
    <property type="term" value="F:copper ion binding"/>
    <property type="evidence" value="ECO:0007669"/>
    <property type="project" value="InterPro"/>
</dbReference>
<dbReference type="PROSITE" id="PS00154">
    <property type="entry name" value="ATPASE_E1_E2"/>
    <property type="match status" value="1"/>
</dbReference>
<dbReference type="InterPro" id="IPR023299">
    <property type="entry name" value="ATPase_P-typ_cyto_dom_N"/>
</dbReference>
<proteinExistence type="inferred from homology"/>
<dbReference type="FunFam" id="2.70.150.10:FF:000002">
    <property type="entry name" value="Copper-transporting ATPase 1, putative"/>
    <property type="match status" value="1"/>
</dbReference>
<feature type="domain" description="HMA" evidence="22">
    <location>
        <begin position="1"/>
        <end position="67"/>
    </location>
</feature>
<gene>
    <name evidence="23" type="ORF">SAMN00017405_2221</name>
</gene>
<feature type="transmembrane region" description="Helical" evidence="21">
    <location>
        <begin position="526"/>
        <end position="547"/>
    </location>
</feature>
<dbReference type="GO" id="GO:0016887">
    <property type="term" value="F:ATP hydrolysis activity"/>
    <property type="evidence" value="ECO:0007669"/>
    <property type="project" value="InterPro"/>
</dbReference>
<evidence type="ECO:0000256" key="1">
    <source>
        <dbReference type="ARBA" id="ARBA00004651"/>
    </source>
</evidence>
<comment type="similarity">
    <text evidence="2 21">Belongs to the cation transport ATPase (P-type) (TC 3.A.3) family. Type IB subfamily.</text>
</comment>
<dbReference type="SFLD" id="SFLDF00027">
    <property type="entry name" value="p-type_atpase"/>
    <property type="match status" value="1"/>
</dbReference>
<dbReference type="PANTHER" id="PTHR43520:SF8">
    <property type="entry name" value="P-TYPE CU(+) TRANSPORTER"/>
    <property type="match status" value="1"/>
</dbReference>
<evidence type="ECO:0000256" key="7">
    <source>
        <dbReference type="ARBA" id="ARBA00022723"/>
    </source>
</evidence>
<dbReference type="PROSITE" id="PS50846">
    <property type="entry name" value="HMA_2"/>
    <property type="match status" value="3"/>
</dbReference>
<dbReference type="CDD" id="cd00371">
    <property type="entry name" value="HMA"/>
    <property type="match status" value="3"/>
</dbReference>
<dbReference type="Gene3D" id="2.70.150.10">
    <property type="entry name" value="Calcium-transporting ATPase, cytoplasmic transduction domain A"/>
    <property type="match status" value="1"/>
</dbReference>
<keyword evidence="10" id="KW-0187">Copper transport</keyword>
<dbReference type="GO" id="GO:0055070">
    <property type="term" value="P:copper ion homeostasis"/>
    <property type="evidence" value="ECO:0007669"/>
    <property type="project" value="TreeGrafter"/>
</dbReference>
<dbReference type="InterPro" id="IPR044492">
    <property type="entry name" value="P_typ_ATPase_HD_dom"/>
</dbReference>
<evidence type="ECO:0000256" key="12">
    <source>
        <dbReference type="ARBA" id="ARBA00022842"/>
    </source>
</evidence>
<dbReference type="NCBIfam" id="TIGR01525">
    <property type="entry name" value="ATPase-IB_hvy"/>
    <property type="match status" value="1"/>
</dbReference>
<dbReference type="GO" id="GO:0043682">
    <property type="term" value="F:P-type divalent copper transporter activity"/>
    <property type="evidence" value="ECO:0007669"/>
    <property type="project" value="TreeGrafter"/>
</dbReference>
<dbReference type="NCBIfam" id="TIGR00003">
    <property type="entry name" value="copper ion binding protein"/>
    <property type="match status" value="3"/>
</dbReference>
<evidence type="ECO:0000256" key="21">
    <source>
        <dbReference type="RuleBase" id="RU362081"/>
    </source>
</evidence>
<name>A0A1W1VEB1_DESTI</name>
<organism evidence="23 24">
    <name type="scientific">Desulfonispora thiosulfatigenes DSM 11270</name>
    <dbReference type="NCBI Taxonomy" id="656914"/>
    <lineage>
        <taxon>Bacteria</taxon>
        <taxon>Bacillati</taxon>
        <taxon>Bacillota</taxon>
        <taxon>Clostridia</taxon>
        <taxon>Eubacteriales</taxon>
        <taxon>Peptococcaceae</taxon>
        <taxon>Desulfonispora</taxon>
    </lineage>
</organism>
<dbReference type="InterPro" id="IPR027256">
    <property type="entry name" value="P-typ_ATPase_IB"/>
</dbReference>
<dbReference type="InterPro" id="IPR023214">
    <property type="entry name" value="HAD_sf"/>
</dbReference>
<evidence type="ECO:0000256" key="5">
    <source>
        <dbReference type="ARBA" id="ARBA00022448"/>
    </source>
</evidence>
<evidence type="ECO:0000256" key="15">
    <source>
        <dbReference type="ARBA" id="ARBA00023008"/>
    </source>
</evidence>
<dbReference type="Gene3D" id="3.40.50.1000">
    <property type="entry name" value="HAD superfamily/HAD-like"/>
    <property type="match status" value="1"/>
</dbReference>
<feature type="transmembrane region" description="Helical" evidence="21">
    <location>
        <begin position="501"/>
        <end position="520"/>
    </location>
</feature>
<dbReference type="Proteomes" id="UP000192731">
    <property type="component" value="Unassembled WGS sequence"/>
</dbReference>
<dbReference type="InterPro" id="IPR001757">
    <property type="entry name" value="P_typ_ATPase"/>
</dbReference>
<keyword evidence="7 21" id="KW-0479">Metal-binding</keyword>
<dbReference type="SFLD" id="SFLDS00003">
    <property type="entry name" value="Haloacid_Dehalogenase"/>
    <property type="match status" value="1"/>
</dbReference>
<dbReference type="InterPro" id="IPR017969">
    <property type="entry name" value="Heavy-metal-associated_CS"/>
</dbReference>
<keyword evidence="5" id="KW-0813">Transport</keyword>
<dbReference type="SUPFAM" id="SSF56784">
    <property type="entry name" value="HAD-like"/>
    <property type="match status" value="1"/>
</dbReference>
<dbReference type="EMBL" id="FWWT01000019">
    <property type="protein sequence ID" value="SMB91656.1"/>
    <property type="molecule type" value="Genomic_DNA"/>
</dbReference>
<evidence type="ECO:0000313" key="24">
    <source>
        <dbReference type="Proteomes" id="UP000192731"/>
    </source>
</evidence>
<keyword evidence="16" id="KW-0406">Ion transport</keyword>
<dbReference type="RefSeq" id="WP_084053401.1">
    <property type="nucleotide sequence ID" value="NZ_FWWT01000019.1"/>
</dbReference>
<dbReference type="SFLD" id="SFLDG00002">
    <property type="entry name" value="C1.7:_P-type_atpase_like"/>
    <property type="match status" value="1"/>
</dbReference>
<evidence type="ECO:0000256" key="6">
    <source>
        <dbReference type="ARBA" id="ARBA00022692"/>
    </source>
</evidence>
<feature type="transmembrane region" description="Helical" evidence="21">
    <location>
        <begin position="259"/>
        <end position="277"/>
    </location>
</feature>
<dbReference type="Gene3D" id="3.40.1110.10">
    <property type="entry name" value="Calcium-transporting ATPase, cytoplasmic domain N"/>
    <property type="match status" value="1"/>
</dbReference>
<protein>
    <recommendedName>
        <fullName evidence="4">Copper-exporting P-type ATPase</fullName>
        <ecNumber evidence="3">7.2.2.8</ecNumber>
    </recommendedName>
    <alternativeName>
        <fullName evidence="18">Copper-exporting P-type ATPase A</fullName>
    </alternativeName>
    <alternativeName>
        <fullName evidence="19">Cu(+)-exporting ATPase</fullName>
    </alternativeName>
</protein>
<keyword evidence="8" id="KW-0677">Repeat</keyword>
<feature type="transmembrane region" description="Helical" evidence="21">
    <location>
        <begin position="841"/>
        <end position="859"/>
    </location>
</feature>
<evidence type="ECO:0000256" key="3">
    <source>
        <dbReference type="ARBA" id="ARBA00012517"/>
    </source>
</evidence>
<dbReference type="InterPro" id="IPR036412">
    <property type="entry name" value="HAD-like_sf"/>
</dbReference>
<dbReference type="InterPro" id="IPR006122">
    <property type="entry name" value="HMA_Cu_ion-bd"/>
</dbReference>
<keyword evidence="11 21" id="KW-0067">ATP-binding</keyword>
<dbReference type="InterPro" id="IPR006121">
    <property type="entry name" value="HMA_dom"/>
</dbReference>
<feature type="transmembrane region" description="Helical" evidence="21">
    <location>
        <begin position="283"/>
        <end position="303"/>
    </location>
</feature>
<dbReference type="NCBIfam" id="TIGR01511">
    <property type="entry name" value="ATPase-IB1_Cu"/>
    <property type="match status" value="1"/>
</dbReference>
<dbReference type="Gene3D" id="3.30.70.100">
    <property type="match status" value="3"/>
</dbReference>
<comment type="subcellular location">
    <subcellularLocation>
        <location evidence="1">Cell membrane</location>
        <topology evidence="1">Multi-pass membrane protein</topology>
    </subcellularLocation>
</comment>
<evidence type="ECO:0000256" key="14">
    <source>
        <dbReference type="ARBA" id="ARBA00022989"/>
    </source>
</evidence>
<dbReference type="SUPFAM" id="SSF81653">
    <property type="entry name" value="Calcium ATPase, transduction domain A"/>
    <property type="match status" value="1"/>
</dbReference>
<evidence type="ECO:0000256" key="4">
    <source>
        <dbReference type="ARBA" id="ARBA00015102"/>
    </source>
</evidence>
<dbReference type="PANTHER" id="PTHR43520">
    <property type="entry name" value="ATP7, ISOFORM B"/>
    <property type="match status" value="1"/>
</dbReference>
<dbReference type="InterPro" id="IPR059000">
    <property type="entry name" value="ATPase_P-type_domA"/>
</dbReference>
<dbReference type="InterPro" id="IPR036163">
    <property type="entry name" value="HMA_dom_sf"/>
</dbReference>
<dbReference type="PRINTS" id="PR00119">
    <property type="entry name" value="CATATPASE"/>
</dbReference>
<keyword evidence="9 21" id="KW-0547">Nucleotide-binding</keyword>
<evidence type="ECO:0000256" key="19">
    <source>
        <dbReference type="ARBA" id="ARBA00033239"/>
    </source>
</evidence>
<evidence type="ECO:0000256" key="8">
    <source>
        <dbReference type="ARBA" id="ARBA00022737"/>
    </source>
</evidence>
<dbReference type="AlphaFoldDB" id="A0A1W1VEB1"/>
<evidence type="ECO:0000256" key="9">
    <source>
        <dbReference type="ARBA" id="ARBA00022741"/>
    </source>
</evidence>
<dbReference type="GO" id="GO:0140581">
    <property type="term" value="F:P-type monovalent copper transporter activity"/>
    <property type="evidence" value="ECO:0007669"/>
    <property type="project" value="UniProtKB-EC"/>
</dbReference>
<feature type="transmembrane region" description="Helical" evidence="21">
    <location>
        <begin position="871"/>
        <end position="890"/>
    </location>
</feature>
<dbReference type="CDD" id="cd02094">
    <property type="entry name" value="P-type_ATPase_Cu-like"/>
    <property type="match status" value="1"/>
</dbReference>
<dbReference type="SUPFAM" id="SSF55008">
    <property type="entry name" value="HMA, heavy metal-associated domain"/>
    <property type="match status" value="3"/>
</dbReference>
<dbReference type="InterPro" id="IPR023298">
    <property type="entry name" value="ATPase_P-typ_TM_dom_sf"/>
</dbReference>
<dbReference type="Pfam" id="PF00122">
    <property type="entry name" value="E1-E2_ATPase"/>
    <property type="match status" value="1"/>
</dbReference>